<dbReference type="OrthoDB" id="9803764at2"/>
<dbReference type="GO" id="GO:0003700">
    <property type="term" value="F:DNA-binding transcription factor activity"/>
    <property type="evidence" value="ECO:0007669"/>
    <property type="project" value="InterPro"/>
</dbReference>
<dbReference type="Proteomes" id="UP000239181">
    <property type="component" value="Unassembled WGS sequence"/>
</dbReference>
<feature type="domain" description="HTH araC/xylS-type" evidence="3">
    <location>
        <begin position="214"/>
        <end position="312"/>
    </location>
</feature>
<dbReference type="InterPro" id="IPR009057">
    <property type="entry name" value="Homeodomain-like_sf"/>
</dbReference>
<name>A0A2S9I417_9GAMM</name>
<reference evidence="4 5" key="1">
    <citation type="submission" date="2017-10" db="EMBL/GenBank/DDBJ databases">
        <title>Draft genome of two endophytic bacteria isolated from 'guarana' Paullinia cupana (Mart.) Ducke.</title>
        <authorList>
            <person name="Siqueira K.A."/>
            <person name="Liotti R.G."/>
            <person name="Mendes T.A."/>
            <person name="Soares M.A."/>
        </authorList>
    </citation>
    <scope>NUCLEOTIDE SEQUENCE [LARGE SCALE GENOMIC DNA]</scope>
    <source>
        <strain evidence="4 5">342</strain>
    </source>
</reference>
<dbReference type="EMBL" id="PDET01000030">
    <property type="protein sequence ID" value="PRD12546.1"/>
    <property type="molecule type" value="Genomic_DNA"/>
</dbReference>
<keyword evidence="1" id="KW-0805">Transcription regulation</keyword>
<accession>A0A2S9I417</accession>
<evidence type="ECO:0000256" key="2">
    <source>
        <dbReference type="ARBA" id="ARBA00023163"/>
    </source>
</evidence>
<dbReference type="RefSeq" id="WP_105595646.1">
    <property type="nucleotide sequence ID" value="NZ_PDET01000030.1"/>
</dbReference>
<dbReference type="CDD" id="cd03137">
    <property type="entry name" value="GATase1_AraC_1"/>
    <property type="match status" value="1"/>
</dbReference>
<dbReference type="Gene3D" id="1.10.10.60">
    <property type="entry name" value="Homeodomain-like"/>
    <property type="match status" value="2"/>
</dbReference>
<evidence type="ECO:0000313" key="5">
    <source>
        <dbReference type="Proteomes" id="UP000239181"/>
    </source>
</evidence>
<dbReference type="InterPro" id="IPR052158">
    <property type="entry name" value="INH-QAR"/>
</dbReference>
<organism evidence="4 5">
    <name type="scientific">Pantoea coffeiphila</name>
    <dbReference type="NCBI Taxonomy" id="1465635"/>
    <lineage>
        <taxon>Bacteria</taxon>
        <taxon>Pseudomonadati</taxon>
        <taxon>Pseudomonadota</taxon>
        <taxon>Gammaproteobacteria</taxon>
        <taxon>Enterobacterales</taxon>
        <taxon>Erwiniaceae</taxon>
        <taxon>Pantoea</taxon>
    </lineage>
</organism>
<dbReference type="PROSITE" id="PS01124">
    <property type="entry name" value="HTH_ARAC_FAMILY_2"/>
    <property type="match status" value="1"/>
</dbReference>
<gene>
    <name evidence="4" type="ORF">CQW29_25965</name>
</gene>
<dbReference type="SUPFAM" id="SSF46689">
    <property type="entry name" value="Homeodomain-like"/>
    <property type="match status" value="2"/>
</dbReference>
<evidence type="ECO:0000256" key="1">
    <source>
        <dbReference type="ARBA" id="ARBA00023015"/>
    </source>
</evidence>
<dbReference type="Pfam" id="PF12833">
    <property type="entry name" value="HTH_18"/>
    <property type="match status" value="1"/>
</dbReference>
<dbReference type="PANTHER" id="PTHR43130:SF3">
    <property type="entry name" value="HTH-TYPE TRANSCRIPTIONAL REGULATOR RV1931C"/>
    <property type="match status" value="1"/>
</dbReference>
<dbReference type="Gene3D" id="3.40.50.880">
    <property type="match status" value="1"/>
</dbReference>
<dbReference type="SMART" id="SM00342">
    <property type="entry name" value="HTH_ARAC"/>
    <property type="match status" value="1"/>
</dbReference>
<proteinExistence type="predicted"/>
<keyword evidence="2" id="KW-0804">Transcription</keyword>
<keyword evidence="5" id="KW-1185">Reference proteome</keyword>
<dbReference type="InterPro" id="IPR018060">
    <property type="entry name" value="HTH_AraC"/>
</dbReference>
<dbReference type="Pfam" id="PF01965">
    <property type="entry name" value="DJ-1_PfpI"/>
    <property type="match status" value="1"/>
</dbReference>
<dbReference type="InterPro" id="IPR029062">
    <property type="entry name" value="Class_I_gatase-like"/>
</dbReference>
<dbReference type="AlphaFoldDB" id="A0A2S9I417"/>
<evidence type="ECO:0000313" key="4">
    <source>
        <dbReference type="EMBL" id="PRD12546.1"/>
    </source>
</evidence>
<dbReference type="SUPFAM" id="SSF52317">
    <property type="entry name" value="Class I glutamine amidotransferase-like"/>
    <property type="match status" value="1"/>
</dbReference>
<comment type="caution">
    <text evidence="4">The sequence shown here is derived from an EMBL/GenBank/DDBJ whole genome shotgun (WGS) entry which is preliminary data.</text>
</comment>
<protein>
    <submittedName>
        <fullName evidence="4">AraC family transcriptional regulator</fullName>
    </submittedName>
</protein>
<dbReference type="GO" id="GO:0043565">
    <property type="term" value="F:sequence-specific DNA binding"/>
    <property type="evidence" value="ECO:0007669"/>
    <property type="project" value="InterPro"/>
</dbReference>
<evidence type="ECO:0000259" key="3">
    <source>
        <dbReference type="PROSITE" id="PS01124"/>
    </source>
</evidence>
<sequence>MSLPSVAVLVTPGFSPFHFSVPCTIFGPVLADRPLFELTLCAEQPGTLKSLMGMSIETPHGLEALAQADLIIVPYWPHPGERPSAALCQSLNEAWQRGARVVGLCLGTYVLAYAGLLGGKRASTHWEFEQDFSARFPQVQLDTNALYVDEQRLITSAGTAAAMDCCLYLLRQFYGSAVANRVARRMVIPPHRDGGQAQYISHPIPQTTQDERINALLGYLRDSLDCQHDLDSLAARVMMSRRTFTRHFLRATGMSVGEWLNAERLHNSQQLLEMTEHSIEAVAALSGYQSVISFRQSFKQRYTVSPSEWRRTFQGGKSEP</sequence>
<dbReference type="InterPro" id="IPR002818">
    <property type="entry name" value="DJ-1/PfpI"/>
</dbReference>
<dbReference type="PANTHER" id="PTHR43130">
    <property type="entry name" value="ARAC-FAMILY TRANSCRIPTIONAL REGULATOR"/>
    <property type="match status" value="1"/>
</dbReference>